<keyword evidence="5" id="KW-0479">Metal-binding</keyword>
<keyword evidence="12" id="KW-1185">Reference proteome</keyword>
<evidence type="ECO:0000256" key="2">
    <source>
        <dbReference type="ARBA" id="ARBA00004679"/>
    </source>
</evidence>
<evidence type="ECO:0000256" key="9">
    <source>
        <dbReference type="ARBA" id="ARBA00038478"/>
    </source>
</evidence>
<dbReference type="SUPFAM" id="SSF53784">
    <property type="entry name" value="Phosphofructokinase"/>
    <property type="match status" value="1"/>
</dbReference>
<feature type="domain" description="Phosphofructokinase" evidence="10">
    <location>
        <begin position="173"/>
        <end position="349"/>
    </location>
</feature>
<dbReference type="GO" id="GO:0061621">
    <property type="term" value="P:canonical glycolysis"/>
    <property type="evidence" value="ECO:0007669"/>
    <property type="project" value="TreeGrafter"/>
</dbReference>
<dbReference type="GO" id="GO:0005945">
    <property type="term" value="C:6-phosphofructokinase complex"/>
    <property type="evidence" value="ECO:0007669"/>
    <property type="project" value="TreeGrafter"/>
</dbReference>
<organism evidence="11 12">
    <name type="scientific">Planctopirus hydrillae</name>
    <dbReference type="NCBI Taxonomy" id="1841610"/>
    <lineage>
        <taxon>Bacteria</taxon>
        <taxon>Pseudomonadati</taxon>
        <taxon>Planctomycetota</taxon>
        <taxon>Planctomycetia</taxon>
        <taxon>Planctomycetales</taxon>
        <taxon>Planctomycetaceae</taxon>
        <taxon>Planctopirus</taxon>
    </lineage>
</organism>
<dbReference type="GO" id="GO:0070095">
    <property type="term" value="F:fructose-6-phosphate binding"/>
    <property type="evidence" value="ECO:0007669"/>
    <property type="project" value="TreeGrafter"/>
</dbReference>
<gene>
    <name evidence="11" type="ORF">A6X21_01310</name>
</gene>
<evidence type="ECO:0000259" key="10">
    <source>
        <dbReference type="Pfam" id="PF00365"/>
    </source>
</evidence>
<keyword evidence="8" id="KW-0324">Glycolysis</keyword>
<dbReference type="InterPro" id="IPR022953">
    <property type="entry name" value="ATP_PFK"/>
</dbReference>
<keyword evidence="4" id="KW-0808">Transferase</keyword>
<evidence type="ECO:0000313" key="11">
    <source>
        <dbReference type="EMBL" id="ODA28265.1"/>
    </source>
</evidence>
<dbReference type="GO" id="GO:0042802">
    <property type="term" value="F:identical protein binding"/>
    <property type="evidence" value="ECO:0007669"/>
    <property type="project" value="TreeGrafter"/>
</dbReference>
<evidence type="ECO:0000313" key="12">
    <source>
        <dbReference type="Proteomes" id="UP000094828"/>
    </source>
</evidence>
<dbReference type="GO" id="GO:0003872">
    <property type="term" value="F:6-phosphofructokinase activity"/>
    <property type="evidence" value="ECO:0007669"/>
    <property type="project" value="InterPro"/>
</dbReference>
<keyword evidence="3" id="KW-0963">Cytoplasm</keyword>
<dbReference type="PANTHER" id="PTHR13697:SF52">
    <property type="entry name" value="ATP-DEPENDENT 6-PHOSPHOFRUCTOKINASE 3"/>
    <property type="match status" value="1"/>
</dbReference>
<dbReference type="InterPro" id="IPR035966">
    <property type="entry name" value="PKF_sf"/>
</dbReference>
<sequence>MKRIAILTAGGDTPALNATIYGAVERANALKIEVYGIIRGYAGLVDPRTPHVRLNPLFTTIPELDPCKGGTLLGASRTYVDPAESELLGQIGSRLKKLGIEGLICVGGDGTINGMQPLSEMLPCVLAPKTIDNDLGLNYLDEVHEWNEAGDRKELLTKPQREAIQLDEIINFATPGYATACFVVAQGMERIRTTAESHRRIAIVEVMGRDSGYIPLGSAYGQPDIILIPEVPLDMDRLERRIAELYDLQKHVVISIGEGIVDSTGHQLGAAHKSFDPAGNVVFSGAAEELKRMLVKRFGDEFFDSRRKHESGDSAIFTRKVGHTQRGGRPILFDRFYATQLGGKTVDLLHQGKNNVIATLQWSAKDGFRLDSIPAQRLRDQWGRIHARHVHPSLYDADKFQPSRLGMQYLSTILTSAVGADDIEQLSREIFSPGKLVARYQSVNIDIQRRIETIKDA</sequence>
<dbReference type="Proteomes" id="UP000094828">
    <property type="component" value="Unassembled WGS sequence"/>
</dbReference>
<evidence type="ECO:0000256" key="7">
    <source>
        <dbReference type="ARBA" id="ARBA00022842"/>
    </source>
</evidence>
<evidence type="ECO:0000256" key="6">
    <source>
        <dbReference type="ARBA" id="ARBA00022777"/>
    </source>
</evidence>
<proteinExistence type="inferred from homology"/>
<comment type="caution">
    <text evidence="11">The sequence shown here is derived from an EMBL/GenBank/DDBJ whole genome shotgun (WGS) entry which is preliminary data.</text>
</comment>
<comment type="pathway">
    <text evidence="2">Carbohydrate degradation; glycolysis; D-glyceraldehyde 3-phosphate and glycerone phosphate from D-glucose: step 3/4.</text>
</comment>
<evidence type="ECO:0000256" key="8">
    <source>
        <dbReference type="ARBA" id="ARBA00023152"/>
    </source>
</evidence>
<reference evidence="11 12" key="1">
    <citation type="submission" date="2016-05" db="EMBL/GenBank/DDBJ databases">
        <title>Genomic and physiological characterization of Planctopirus sp. isolated from fresh water lake.</title>
        <authorList>
            <person name="Subhash Y."/>
            <person name="Ramana C."/>
        </authorList>
    </citation>
    <scope>NUCLEOTIDE SEQUENCE [LARGE SCALE GENOMIC DNA]</scope>
    <source>
        <strain evidence="11 12">JC280</strain>
    </source>
</reference>
<dbReference type="GO" id="GO:0048029">
    <property type="term" value="F:monosaccharide binding"/>
    <property type="evidence" value="ECO:0007669"/>
    <property type="project" value="TreeGrafter"/>
</dbReference>
<accession>A0A1C3E4T2</accession>
<dbReference type="EMBL" id="LYDR01000154">
    <property type="protein sequence ID" value="ODA28265.1"/>
    <property type="molecule type" value="Genomic_DNA"/>
</dbReference>
<comment type="cofactor">
    <cofactor evidence="1">
        <name>Mg(2+)</name>
        <dbReference type="ChEBI" id="CHEBI:18420"/>
    </cofactor>
</comment>
<keyword evidence="7" id="KW-0460">Magnesium</keyword>
<dbReference type="GO" id="GO:0030388">
    <property type="term" value="P:fructose 1,6-bisphosphate metabolic process"/>
    <property type="evidence" value="ECO:0007669"/>
    <property type="project" value="TreeGrafter"/>
</dbReference>
<comment type="similarity">
    <text evidence="9">Belongs to the phosphofructokinase type A (PFKA) family.</text>
</comment>
<dbReference type="PANTHER" id="PTHR13697">
    <property type="entry name" value="PHOSPHOFRUCTOKINASE"/>
    <property type="match status" value="1"/>
</dbReference>
<dbReference type="RefSeq" id="WP_068852604.1">
    <property type="nucleotide sequence ID" value="NZ_LYDR01000154.1"/>
</dbReference>
<dbReference type="InterPro" id="IPR000023">
    <property type="entry name" value="Phosphofructokinase_dom"/>
</dbReference>
<dbReference type="STRING" id="1841610.A6X21_01310"/>
<dbReference type="Gene3D" id="3.40.50.450">
    <property type="match status" value="1"/>
</dbReference>
<dbReference type="AlphaFoldDB" id="A0A1C3E4T2"/>
<evidence type="ECO:0000256" key="4">
    <source>
        <dbReference type="ARBA" id="ARBA00022679"/>
    </source>
</evidence>
<keyword evidence="6 11" id="KW-0418">Kinase</keyword>
<dbReference type="GO" id="GO:0006002">
    <property type="term" value="P:fructose 6-phosphate metabolic process"/>
    <property type="evidence" value="ECO:0007669"/>
    <property type="project" value="InterPro"/>
</dbReference>
<dbReference type="GO" id="GO:0016208">
    <property type="term" value="F:AMP binding"/>
    <property type="evidence" value="ECO:0007669"/>
    <property type="project" value="TreeGrafter"/>
</dbReference>
<evidence type="ECO:0000256" key="3">
    <source>
        <dbReference type="ARBA" id="ARBA00022490"/>
    </source>
</evidence>
<evidence type="ECO:0000256" key="1">
    <source>
        <dbReference type="ARBA" id="ARBA00001946"/>
    </source>
</evidence>
<name>A0A1C3E4T2_9PLAN</name>
<dbReference type="GO" id="GO:0005524">
    <property type="term" value="F:ATP binding"/>
    <property type="evidence" value="ECO:0007669"/>
    <property type="project" value="TreeGrafter"/>
</dbReference>
<dbReference type="OrthoDB" id="9802503at2"/>
<dbReference type="Gene3D" id="3.40.50.460">
    <property type="entry name" value="Phosphofructokinase domain"/>
    <property type="match status" value="1"/>
</dbReference>
<dbReference type="PRINTS" id="PR00476">
    <property type="entry name" value="PHFRCTKINASE"/>
</dbReference>
<protein>
    <submittedName>
        <fullName evidence="11">6-phosphofructokinase</fullName>
    </submittedName>
</protein>
<evidence type="ECO:0000256" key="5">
    <source>
        <dbReference type="ARBA" id="ARBA00022723"/>
    </source>
</evidence>
<dbReference type="GO" id="GO:0046872">
    <property type="term" value="F:metal ion binding"/>
    <property type="evidence" value="ECO:0007669"/>
    <property type="project" value="UniProtKB-KW"/>
</dbReference>
<dbReference type="Pfam" id="PF00365">
    <property type="entry name" value="PFK"/>
    <property type="match status" value="2"/>
</dbReference>
<dbReference type="UniPathway" id="UPA00109">
    <property type="reaction ID" value="UER00182"/>
</dbReference>
<feature type="domain" description="Phosphofructokinase" evidence="10">
    <location>
        <begin position="3"/>
        <end position="135"/>
    </location>
</feature>